<organism evidence="1 2">
    <name type="scientific">Halorubrum ezzemoulense</name>
    <name type="common">Halorubrum chaoviator</name>
    <dbReference type="NCBI Taxonomy" id="337243"/>
    <lineage>
        <taxon>Archaea</taxon>
        <taxon>Methanobacteriati</taxon>
        <taxon>Methanobacteriota</taxon>
        <taxon>Stenosarchaea group</taxon>
        <taxon>Halobacteria</taxon>
        <taxon>Halobacteriales</taxon>
        <taxon>Haloferacaceae</taxon>
        <taxon>Halorubrum</taxon>
    </lineage>
</organism>
<keyword evidence="1" id="KW-0614">Plasmid</keyword>
<dbReference type="Pfam" id="PF19952">
    <property type="entry name" value="DUF6414"/>
    <property type="match status" value="1"/>
</dbReference>
<evidence type="ECO:0000313" key="2">
    <source>
        <dbReference type="Proteomes" id="UP000293073"/>
    </source>
</evidence>
<protein>
    <submittedName>
        <fullName evidence="1">Uncharacterized protein</fullName>
    </submittedName>
</protein>
<dbReference type="AlphaFoldDB" id="A0A481RL21"/>
<name>A0A481RL21_HALEZ</name>
<geneLocation type="plasmid" evidence="1">
    <name>unnamed1</name>
</geneLocation>
<evidence type="ECO:0000313" key="1">
    <source>
        <dbReference type="EMBL" id="QAY21976.1"/>
    </source>
</evidence>
<reference evidence="2" key="1">
    <citation type="submission" date="2019-01" db="EMBL/GenBank/DDBJ databases">
        <title>Complete genome of Halorubrum ezzemoulense strain FB21.</title>
        <authorList>
            <person name="Feng Y."/>
            <person name="Louyakis A.S."/>
            <person name="Papke R.T."/>
            <person name="Gogarten J.P."/>
        </authorList>
    </citation>
    <scope>NUCLEOTIDE SEQUENCE [LARGE SCALE GENOMIC DNA]</scope>
    <source>
        <strain evidence="2">Fb21</strain>
        <plasmid evidence="2">unnamed1</plasmid>
    </source>
</reference>
<dbReference type="EMBL" id="CP034942">
    <property type="protein sequence ID" value="QAY21976.1"/>
    <property type="molecule type" value="Genomic_DNA"/>
</dbReference>
<dbReference type="GeneID" id="301361875"/>
<dbReference type="Proteomes" id="UP000293073">
    <property type="component" value="Plasmid unnamed1"/>
</dbReference>
<gene>
    <name evidence="1" type="ORF">EO776_18690</name>
</gene>
<accession>A0A481RL21</accession>
<sequence>MSDEDGGEKLAPRYVPGFVYLDMDQVKSISARMGGGYIKEQIEGQEEFEEESESLRARLMASIFNIGSDVEGEITRTKANTSRSESVKGLHHYHFTLLESELEDAEEDWFHDLESVMSKSNMSGESAQERMYKSVFRDRISEGDIIRIQADMELSDVSTSLDLLDGFVSMMSTMQKLDSLGIEGFDMEGAFDEDSKIAEMDWDSREETFNAFLDLFSAILPEEYENMIIAELFPLDGNREHTVWSILDGEKLEAKPVELMAKYEKRDIPNCTLIARVDTITNDPTEIESSEDLDSDQLGMLHHLVDGLASQMGFKVSYPSISVTPIAIYR</sequence>
<dbReference type="RefSeq" id="WP_129452726.1">
    <property type="nucleotide sequence ID" value="NZ_CP034942.1"/>
</dbReference>
<dbReference type="InterPro" id="IPR045633">
    <property type="entry name" value="DUF6414"/>
</dbReference>
<dbReference type="KEGG" id="hezz:EO776_18690"/>
<proteinExistence type="predicted"/>